<dbReference type="SUPFAM" id="SSF51735">
    <property type="entry name" value="NAD(P)-binding Rossmann-fold domains"/>
    <property type="match status" value="1"/>
</dbReference>
<dbReference type="Proteomes" id="UP000070544">
    <property type="component" value="Unassembled WGS sequence"/>
</dbReference>
<dbReference type="Gene3D" id="3.40.50.720">
    <property type="entry name" value="NAD(P)-binding Rossmann-like Domain"/>
    <property type="match status" value="1"/>
</dbReference>
<proteinExistence type="inferred from homology"/>
<evidence type="ECO:0000313" key="5">
    <source>
        <dbReference type="EMBL" id="KXS19327.1"/>
    </source>
</evidence>
<dbReference type="AlphaFoldDB" id="A0A139ARG1"/>
<comment type="similarity">
    <text evidence="1">Belongs to the short-chain dehydrogenases/reductases (SDR) family.</text>
</comment>
<dbReference type="InterPro" id="IPR036291">
    <property type="entry name" value="NAD(P)-bd_dom_sf"/>
</dbReference>
<evidence type="ECO:0000313" key="6">
    <source>
        <dbReference type="Proteomes" id="UP000070544"/>
    </source>
</evidence>
<feature type="region of interest" description="Disordered" evidence="4">
    <location>
        <begin position="642"/>
        <end position="682"/>
    </location>
</feature>
<evidence type="ECO:0000256" key="1">
    <source>
        <dbReference type="ARBA" id="ARBA00006484"/>
    </source>
</evidence>
<dbReference type="InterPro" id="IPR002347">
    <property type="entry name" value="SDR_fam"/>
</dbReference>
<evidence type="ECO:0000256" key="4">
    <source>
        <dbReference type="SAM" id="MobiDB-lite"/>
    </source>
</evidence>
<keyword evidence="6" id="KW-1185">Reference proteome</keyword>
<dbReference type="Pfam" id="PF00106">
    <property type="entry name" value="adh_short"/>
    <property type="match status" value="1"/>
</dbReference>
<feature type="compositionally biased region" description="Basic and acidic residues" evidence="4">
    <location>
        <begin position="411"/>
        <end position="422"/>
    </location>
</feature>
<dbReference type="PANTHER" id="PTHR24320">
    <property type="entry name" value="RETINOL DEHYDROGENASE"/>
    <property type="match status" value="1"/>
</dbReference>
<feature type="compositionally biased region" description="Polar residues" evidence="4">
    <location>
        <begin position="647"/>
        <end position="661"/>
    </location>
</feature>
<protein>
    <submittedName>
        <fullName evidence="5">NAD(P)-binding protein</fullName>
    </submittedName>
</protein>
<feature type="region of interest" description="Disordered" evidence="4">
    <location>
        <begin position="531"/>
        <end position="606"/>
    </location>
</feature>
<keyword evidence="3" id="KW-0560">Oxidoreductase</keyword>
<accession>A0A139ARG1</accession>
<feature type="compositionally biased region" description="Basic and acidic residues" evidence="4">
    <location>
        <begin position="531"/>
        <end position="543"/>
    </location>
</feature>
<reference evidence="5 6" key="1">
    <citation type="journal article" date="2015" name="Genome Biol. Evol.">
        <title>Phylogenomic analyses indicate that early fungi evolved digesting cell walls of algal ancestors of land plants.</title>
        <authorList>
            <person name="Chang Y."/>
            <person name="Wang S."/>
            <person name="Sekimoto S."/>
            <person name="Aerts A.L."/>
            <person name="Choi C."/>
            <person name="Clum A."/>
            <person name="LaButti K.M."/>
            <person name="Lindquist E.A."/>
            <person name="Yee Ngan C."/>
            <person name="Ohm R.A."/>
            <person name="Salamov A.A."/>
            <person name="Grigoriev I.V."/>
            <person name="Spatafora J.W."/>
            <person name="Berbee M.L."/>
        </authorList>
    </citation>
    <scope>NUCLEOTIDE SEQUENCE [LARGE SCALE GENOMIC DNA]</scope>
    <source>
        <strain evidence="5 6">JEL478</strain>
    </source>
</reference>
<feature type="compositionally biased region" description="Polar residues" evidence="4">
    <location>
        <begin position="427"/>
        <end position="437"/>
    </location>
</feature>
<dbReference type="PANTHER" id="PTHR24320:SF282">
    <property type="entry name" value="WW DOMAIN-CONTAINING OXIDOREDUCTASE"/>
    <property type="match status" value="1"/>
</dbReference>
<organism evidence="5 6">
    <name type="scientific">Gonapodya prolifera (strain JEL478)</name>
    <name type="common">Monoblepharis prolifera</name>
    <dbReference type="NCBI Taxonomy" id="1344416"/>
    <lineage>
        <taxon>Eukaryota</taxon>
        <taxon>Fungi</taxon>
        <taxon>Fungi incertae sedis</taxon>
        <taxon>Chytridiomycota</taxon>
        <taxon>Chytridiomycota incertae sedis</taxon>
        <taxon>Monoblepharidomycetes</taxon>
        <taxon>Monoblepharidales</taxon>
        <taxon>Gonapodyaceae</taxon>
        <taxon>Gonapodya</taxon>
    </lineage>
</organism>
<sequence>MSNSKIKAEEKFDAGRDVNMTGKVVVVTGASRGTGRSALLALASLPSPPSRIYLLDHPSTSLASASLASLASRPSTPTSRPPSTNFLPCDLSSLNSVRRAALSILSAEPQGVHVLVLNAGVVCLVEALSREGVEIHLGMNHLAHAALARWLRPSLEKVAGRVILVVPDEVVADIHPELHVTAFSTSEGGVRAVDENLDSVERRRYLQSKLVSLLHTRRTARSFPAISHIAIVPGSDEDDPPRTTGGTLARFSSWLGKRPAGADLAGSPWLNHLWACGAKLGTFTSGGVYRHVGEAVDETGKSWASTDMERVIWGWTEGVLDWWCERVEADEKAAGVQKVVVAVGSNVVAAENSKQGVNGDSAENSATGGNKHAVEVSMAGGNGIAVLNNTGDVDDIIAEAPTTDQTQSVPEDAHAQEVDNRPLEAATSDTKSSSVESTLGPEAGSTPNTTATLEPTPKITSLPVITAPMLEDKLTSDTHDIQSKMNSQTVHSDHVREDDTLVAESPTEETKDNARQDVKADSVGRDVVTRVEDQNGDSGEGRGHVPGGWPGMVESGGWKQGEESHVAPRAAEGTSDDVSGSVKPASAEKIDPFGSADEDNTAEENDVRAMVNEDADELDLGVSLAKPPNGAVDKGAASVLEVALTEQEGTSPQEVESTSSAAGDRPASREGVTSVEESARAA</sequence>
<feature type="region of interest" description="Disordered" evidence="4">
    <location>
        <begin position="401"/>
        <end position="456"/>
    </location>
</feature>
<dbReference type="OrthoDB" id="542013at2759"/>
<dbReference type="STRING" id="1344416.A0A139ARG1"/>
<gene>
    <name evidence="5" type="ORF">M427DRAFT_42091</name>
</gene>
<dbReference type="EMBL" id="KQ965739">
    <property type="protein sequence ID" value="KXS19327.1"/>
    <property type="molecule type" value="Genomic_DNA"/>
</dbReference>
<name>A0A139ARG1_GONPJ</name>
<dbReference type="GO" id="GO:0016491">
    <property type="term" value="F:oxidoreductase activity"/>
    <property type="evidence" value="ECO:0007669"/>
    <property type="project" value="UniProtKB-KW"/>
</dbReference>
<evidence type="ECO:0000256" key="2">
    <source>
        <dbReference type="ARBA" id="ARBA00022857"/>
    </source>
</evidence>
<keyword evidence="2" id="KW-0521">NADP</keyword>
<evidence type="ECO:0000256" key="3">
    <source>
        <dbReference type="ARBA" id="ARBA00023002"/>
    </source>
</evidence>